<name>A0A0V1DK44_TRIPS</name>
<reference evidence="1 2" key="1">
    <citation type="submission" date="2015-01" db="EMBL/GenBank/DDBJ databases">
        <title>Evolution of Trichinella species and genotypes.</title>
        <authorList>
            <person name="Korhonen P.K."/>
            <person name="Edoardo P."/>
            <person name="Giuseppe L.R."/>
            <person name="Gasser R.B."/>
        </authorList>
    </citation>
    <scope>NUCLEOTIDE SEQUENCE [LARGE SCALE GENOMIC DNA]</scope>
    <source>
        <strain evidence="1">ISS13</strain>
    </source>
</reference>
<evidence type="ECO:0000313" key="2">
    <source>
        <dbReference type="Proteomes" id="UP000054632"/>
    </source>
</evidence>
<proteinExistence type="predicted"/>
<comment type="caution">
    <text evidence="1">The sequence shown here is derived from an EMBL/GenBank/DDBJ whole genome shotgun (WGS) entry which is preliminary data.</text>
</comment>
<evidence type="ECO:0000313" key="1">
    <source>
        <dbReference type="EMBL" id="KRY61672.1"/>
    </source>
</evidence>
<organism evidence="1 2">
    <name type="scientific">Trichinella pseudospiralis</name>
    <name type="common">Parasitic roundworm</name>
    <dbReference type="NCBI Taxonomy" id="6337"/>
    <lineage>
        <taxon>Eukaryota</taxon>
        <taxon>Metazoa</taxon>
        <taxon>Ecdysozoa</taxon>
        <taxon>Nematoda</taxon>
        <taxon>Enoplea</taxon>
        <taxon>Dorylaimia</taxon>
        <taxon>Trichinellida</taxon>
        <taxon>Trichinellidae</taxon>
        <taxon>Trichinella</taxon>
    </lineage>
</organism>
<protein>
    <submittedName>
        <fullName evidence="1">Uncharacterized protein</fullName>
    </submittedName>
</protein>
<gene>
    <name evidence="1" type="ORF">T4A_763</name>
</gene>
<sequence length="32" mass="3577">MLILPSYTLGRSSNSKTGNMRVFMTSFSACLY</sequence>
<dbReference type="EMBL" id="JYDR01003297">
    <property type="protein sequence ID" value="KRY61672.1"/>
    <property type="molecule type" value="Genomic_DNA"/>
</dbReference>
<dbReference type="AlphaFoldDB" id="A0A0V1DK44"/>
<accession>A0A0V1DK44</accession>
<dbReference type="Proteomes" id="UP000054632">
    <property type="component" value="Unassembled WGS sequence"/>
</dbReference>